<dbReference type="EMBL" id="AGAZ01000009">
    <property type="protein sequence ID" value="EGZ51094.1"/>
    <property type="molecule type" value="Genomic_DNA"/>
</dbReference>
<dbReference type="AlphaFoldDB" id="G4CME8"/>
<gene>
    <name evidence="1" type="ORF">HMPREF9370_0257</name>
</gene>
<dbReference type="HOGENOM" id="CLU_1842995_0_0_4"/>
<keyword evidence="2" id="KW-1185">Reference proteome</keyword>
<sequence length="139" mass="15542">MQKALTIQPRPKHRISAVFLFQIVVGTELKQMPNSSNKVNTTKVFDSGKIGNAQLQKEVFAYAEKLGGGKLTSVSHSQGRWYIKTAEGATINVRSVSSSPLPDGTKPRWTIEIIKDKKLNSMINDKVSMVNRPRELKFK</sequence>
<evidence type="ECO:0000313" key="2">
    <source>
        <dbReference type="Proteomes" id="UP000005336"/>
    </source>
</evidence>
<dbReference type="Proteomes" id="UP000005336">
    <property type="component" value="Unassembled WGS sequence"/>
</dbReference>
<reference evidence="1 2" key="1">
    <citation type="submission" date="2011-06" db="EMBL/GenBank/DDBJ databases">
        <authorList>
            <person name="Muzny D."/>
            <person name="Qin X."/>
            <person name="Deng J."/>
            <person name="Jiang H."/>
            <person name="Liu Y."/>
            <person name="Qu J."/>
            <person name="Song X.-Z."/>
            <person name="Zhang L."/>
            <person name="Thornton R."/>
            <person name="Coyle M."/>
            <person name="Francisco L."/>
            <person name="Jackson L."/>
            <person name="Javaid M."/>
            <person name="Korchina V."/>
            <person name="Kovar C."/>
            <person name="Mata R."/>
            <person name="Mathew T."/>
            <person name="Ngo R."/>
            <person name="Nguyen L."/>
            <person name="Nguyen N."/>
            <person name="Okwuonu G."/>
            <person name="Ongeri F."/>
            <person name="Pham C."/>
            <person name="Simmons D."/>
            <person name="Wilczek-Boney K."/>
            <person name="Hale W."/>
            <person name="Jakkamsetti A."/>
            <person name="Pham P."/>
            <person name="Ruth R."/>
            <person name="San Lucas F."/>
            <person name="Warren J."/>
            <person name="Zhang J."/>
            <person name="Zhao Z."/>
            <person name="Zhou C."/>
            <person name="Zhu D."/>
            <person name="Lee S."/>
            <person name="Bess C."/>
            <person name="Blankenburg K."/>
            <person name="Forbes L."/>
            <person name="Fu Q."/>
            <person name="Gubbala S."/>
            <person name="Hirani K."/>
            <person name="Jayaseelan J.C."/>
            <person name="Lara F."/>
            <person name="Munidasa M."/>
            <person name="Palculict T."/>
            <person name="Patil S."/>
            <person name="Pu L.-L."/>
            <person name="Saada N."/>
            <person name="Tang L."/>
            <person name="Weissenberger G."/>
            <person name="Zhu Y."/>
            <person name="Hemphill L."/>
            <person name="Shang Y."/>
            <person name="Youmans B."/>
            <person name="Ayvaz T."/>
            <person name="Ross M."/>
            <person name="Santibanez J."/>
            <person name="Aqrawi P."/>
            <person name="Gross S."/>
            <person name="Joshi V."/>
            <person name="Fowler G."/>
            <person name="Nazareth L."/>
            <person name="Reid J."/>
            <person name="Worley K."/>
            <person name="Petrosino J."/>
            <person name="Highlander S."/>
            <person name="Gibbs R."/>
        </authorList>
    </citation>
    <scope>NUCLEOTIDE SEQUENCE [LARGE SCALE GENOMIC DNA]</scope>
    <source>
        <strain evidence="1 2">9715</strain>
    </source>
</reference>
<accession>G4CME8</accession>
<evidence type="ECO:0000313" key="1">
    <source>
        <dbReference type="EMBL" id="EGZ51094.1"/>
    </source>
</evidence>
<organism evidence="1 2">
    <name type="scientific">Neisseria wadsworthii 9715</name>
    <dbReference type="NCBI Taxonomy" id="1030841"/>
    <lineage>
        <taxon>Bacteria</taxon>
        <taxon>Pseudomonadati</taxon>
        <taxon>Pseudomonadota</taxon>
        <taxon>Betaproteobacteria</taxon>
        <taxon>Neisseriales</taxon>
        <taxon>Neisseriaceae</taxon>
        <taxon>Neisseria</taxon>
    </lineage>
</organism>
<dbReference type="STRING" id="1030841.HMPREF9370_0257"/>
<comment type="caution">
    <text evidence="1">The sequence shown here is derived from an EMBL/GenBank/DDBJ whole genome shotgun (WGS) entry which is preliminary data.</text>
</comment>
<proteinExistence type="predicted"/>
<dbReference type="PATRIC" id="fig|1030841.3.peg.263"/>
<protein>
    <submittedName>
        <fullName evidence="1">Uncharacterized protein</fullName>
    </submittedName>
</protein>
<name>G4CME8_9NEIS</name>